<reference evidence="6 7" key="1">
    <citation type="submission" date="2019-11" db="EMBL/GenBank/DDBJ databases">
        <title>Agromyces kandeliae sp. nov., isolated from mangrove soil.</title>
        <authorList>
            <person name="Wang R."/>
        </authorList>
    </citation>
    <scope>NUCLEOTIDE SEQUENCE [LARGE SCALE GENOMIC DNA]</scope>
    <source>
        <strain evidence="6 7">JCM 11433</strain>
    </source>
</reference>
<dbReference type="InterPro" id="IPR051914">
    <property type="entry name" value="FAD-linked_OxidoTrans_Type4"/>
</dbReference>
<dbReference type="Pfam" id="PF02913">
    <property type="entry name" value="FAD-oxidase_C"/>
    <property type="match status" value="1"/>
</dbReference>
<evidence type="ECO:0000256" key="4">
    <source>
        <dbReference type="ARBA" id="ARBA00023002"/>
    </source>
</evidence>
<protein>
    <submittedName>
        <fullName evidence="6">FAD-binding protein</fullName>
    </submittedName>
</protein>
<evidence type="ECO:0000313" key="6">
    <source>
        <dbReference type="EMBL" id="MTH68682.1"/>
    </source>
</evidence>
<evidence type="ECO:0000256" key="1">
    <source>
        <dbReference type="ARBA" id="ARBA00001974"/>
    </source>
</evidence>
<dbReference type="InterPro" id="IPR036318">
    <property type="entry name" value="FAD-bd_PCMH-like_sf"/>
</dbReference>
<evidence type="ECO:0000256" key="3">
    <source>
        <dbReference type="ARBA" id="ARBA00022827"/>
    </source>
</evidence>
<dbReference type="AlphaFoldDB" id="A0A6I3M985"/>
<dbReference type="RefSeq" id="WP_155051774.1">
    <property type="nucleotide sequence ID" value="NZ_BAAAIB010000002.1"/>
</dbReference>
<dbReference type="InterPro" id="IPR016164">
    <property type="entry name" value="FAD-linked_Oxase-like_C"/>
</dbReference>
<dbReference type="Gene3D" id="1.10.45.10">
    <property type="entry name" value="Vanillyl-alcohol Oxidase, Chain A, domain 4"/>
    <property type="match status" value="1"/>
</dbReference>
<dbReference type="SUPFAM" id="SSF55103">
    <property type="entry name" value="FAD-linked oxidases, C-terminal domain"/>
    <property type="match status" value="1"/>
</dbReference>
<dbReference type="PROSITE" id="PS51387">
    <property type="entry name" value="FAD_PCMH"/>
    <property type="match status" value="1"/>
</dbReference>
<dbReference type="Gene3D" id="3.30.70.2740">
    <property type="match status" value="1"/>
</dbReference>
<keyword evidence="4" id="KW-0560">Oxidoreductase</keyword>
<dbReference type="InterPro" id="IPR016171">
    <property type="entry name" value="Vanillyl_alc_oxidase_C-sub2"/>
</dbReference>
<keyword evidence="3" id="KW-0274">FAD</keyword>
<evidence type="ECO:0000256" key="2">
    <source>
        <dbReference type="ARBA" id="ARBA00022630"/>
    </source>
</evidence>
<dbReference type="GO" id="GO:0016491">
    <property type="term" value="F:oxidoreductase activity"/>
    <property type="evidence" value="ECO:0007669"/>
    <property type="project" value="UniProtKB-KW"/>
</dbReference>
<dbReference type="GO" id="GO:0071949">
    <property type="term" value="F:FAD binding"/>
    <property type="evidence" value="ECO:0007669"/>
    <property type="project" value="InterPro"/>
</dbReference>
<gene>
    <name evidence="6" type="ORF">GJ743_09905</name>
</gene>
<evidence type="ECO:0000259" key="5">
    <source>
        <dbReference type="PROSITE" id="PS51387"/>
    </source>
</evidence>
<dbReference type="Gene3D" id="3.30.465.10">
    <property type="match status" value="1"/>
</dbReference>
<dbReference type="PANTHER" id="PTHR42934">
    <property type="entry name" value="GLYCOLATE OXIDASE SUBUNIT GLCD"/>
    <property type="match status" value="1"/>
</dbReference>
<comment type="caution">
    <text evidence="6">The sequence shown here is derived from an EMBL/GenBank/DDBJ whole genome shotgun (WGS) entry which is preliminary data.</text>
</comment>
<evidence type="ECO:0000313" key="7">
    <source>
        <dbReference type="Proteomes" id="UP000433071"/>
    </source>
</evidence>
<proteinExistence type="predicted"/>
<keyword evidence="7" id="KW-1185">Reference proteome</keyword>
<name>A0A6I3M985_9MICO</name>
<dbReference type="FunFam" id="1.10.45.10:FF:000001">
    <property type="entry name" value="D-lactate dehydrogenase mitochondrial"/>
    <property type="match status" value="1"/>
</dbReference>
<feature type="domain" description="FAD-binding PCMH-type" evidence="5">
    <location>
        <begin position="51"/>
        <end position="230"/>
    </location>
</feature>
<dbReference type="InterPro" id="IPR016166">
    <property type="entry name" value="FAD-bd_PCMH"/>
</dbReference>
<dbReference type="OrthoDB" id="9811557at2"/>
<dbReference type="PANTHER" id="PTHR42934:SF2">
    <property type="entry name" value="GLYCOLATE OXIDASE SUBUNIT GLCD"/>
    <property type="match status" value="1"/>
</dbReference>
<dbReference type="InterPro" id="IPR006094">
    <property type="entry name" value="Oxid_FAD_bind_N"/>
</dbReference>
<accession>A0A6I3M985</accession>
<organism evidence="6 7">
    <name type="scientific">Agromyces bracchium</name>
    <dbReference type="NCBI Taxonomy" id="88376"/>
    <lineage>
        <taxon>Bacteria</taxon>
        <taxon>Bacillati</taxon>
        <taxon>Actinomycetota</taxon>
        <taxon>Actinomycetes</taxon>
        <taxon>Micrococcales</taxon>
        <taxon>Microbacteriaceae</taxon>
        <taxon>Agromyces</taxon>
    </lineage>
</organism>
<comment type="cofactor">
    <cofactor evidence="1">
        <name>FAD</name>
        <dbReference type="ChEBI" id="CHEBI:57692"/>
    </cofactor>
</comment>
<dbReference type="Proteomes" id="UP000433071">
    <property type="component" value="Unassembled WGS sequence"/>
</dbReference>
<dbReference type="Pfam" id="PF01565">
    <property type="entry name" value="FAD_binding_4"/>
    <property type="match status" value="1"/>
</dbReference>
<sequence>MPTDAPPPAARIPDSSTADVRARLAAAFGDRAAFDGPALEAVREDRSGWRSDAPPAALVLAASVEEVQELMRIASATGTPVVPRGAGTGLAGGGISSRGSIVLDLSRMDRILEIDDVDELAVVEPGVLNGDLDRAARERGLWYAPDPASRAISSIGGNIATNAGGLLCAKYGVTRESVLGLAVVLADGSLLRTGHRTVKGVTGYDLTALLTGSEGTLGVIVEATLRLRPVVHGAIETVAAAFPDVESAGVAVGGVAAARVRPAILELIDPVGLARVAEHLGTDALAGTPLADFAPGETFLLAQCDAGDAAAEADVIARVFAEAGGRVERSTDAATGERLLDIRRAMHPALASRGNVLIEDVAVPRSKLPEMFREIARIGAHYGVEIPTLAHAGDGNLHPNFVFEGDEVPEHIWAAADELFRAAVRLGGTLTGEHGVGVLKRRWLAEELGDASVDLQRRIKAVFDPAGILNPGVMFPPGDGADR</sequence>
<dbReference type="InterPro" id="IPR016169">
    <property type="entry name" value="FAD-bd_PCMH_sub2"/>
</dbReference>
<dbReference type="SUPFAM" id="SSF56176">
    <property type="entry name" value="FAD-binding/transporter-associated domain-like"/>
    <property type="match status" value="1"/>
</dbReference>
<dbReference type="InterPro" id="IPR004113">
    <property type="entry name" value="FAD-bd_oxidored_4_C"/>
</dbReference>
<dbReference type="EMBL" id="WMLB01000023">
    <property type="protein sequence ID" value="MTH68682.1"/>
    <property type="molecule type" value="Genomic_DNA"/>
</dbReference>
<keyword evidence="2" id="KW-0285">Flavoprotein</keyword>